<dbReference type="EMBL" id="ATGI01000010">
    <property type="protein sequence ID" value="EPF75954.1"/>
    <property type="molecule type" value="Genomic_DNA"/>
</dbReference>
<name>S3NNV9_9GAMM</name>
<dbReference type="Proteomes" id="UP000014568">
    <property type="component" value="Unassembled WGS sequence"/>
</dbReference>
<gene>
    <name evidence="1" type="ORF">F945_01175</name>
</gene>
<dbReference type="AlphaFoldDB" id="S3NNV9"/>
<dbReference type="PATRIC" id="fig|421052.3.peg.1156"/>
<sequence>MKYFRKYTLLVLSVIFIYGYDNKMSKAEQINIVTSDNRLEDEDKKILNEIDEITNLIFGKKTKLNDPDLRNTYEKISVNFDINMDQFNEKFLLDAQNVIHTKLNGKLLKDNKKGAFIYCLGNNKTFEIHKPLVISKQIYDMNDLNENVRVFKITQLENRWDVSITVYKTRYDECS</sequence>
<proteinExistence type="predicted"/>
<organism evidence="1 2">
    <name type="scientific">Acinetobacter rudis CIP 110305</name>
    <dbReference type="NCBI Taxonomy" id="421052"/>
    <lineage>
        <taxon>Bacteria</taxon>
        <taxon>Pseudomonadati</taxon>
        <taxon>Pseudomonadota</taxon>
        <taxon>Gammaproteobacteria</taxon>
        <taxon>Moraxellales</taxon>
        <taxon>Moraxellaceae</taxon>
        <taxon>Acinetobacter</taxon>
    </lineage>
</organism>
<keyword evidence="2" id="KW-1185">Reference proteome</keyword>
<accession>S3NNV9</accession>
<evidence type="ECO:0000313" key="1">
    <source>
        <dbReference type="EMBL" id="EPF75954.1"/>
    </source>
</evidence>
<evidence type="ECO:0000313" key="2">
    <source>
        <dbReference type="Proteomes" id="UP000014568"/>
    </source>
</evidence>
<comment type="caution">
    <text evidence="1">The sequence shown here is derived from an EMBL/GenBank/DDBJ whole genome shotgun (WGS) entry which is preliminary data.</text>
</comment>
<dbReference type="HOGENOM" id="CLU_1529381_0_0_6"/>
<reference evidence="1 2" key="1">
    <citation type="submission" date="2013-06" db="EMBL/GenBank/DDBJ databases">
        <title>The Genome Sequence of Acinetobacter rudis CIP 110305.</title>
        <authorList>
            <consortium name="The Broad Institute Genome Sequencing Platform"/>
            <consortium name="The Broad Institute Genome Sequencing Center for Infectious Disease"/>
            <person name="Cerqueira G."/>
            <person name="Feldgarden M."/>
            <person name="Courvalin P."/>
            <person name="Perichon B."/>
            <person name="Grillot-Courvalin C."/>
            <person name="Clermont D."/>
            <person name="Rocha E."/>
            <person name="Yoon E.-J."/>
            <person name="Nemec A."/>
            <person name="Young S.K."/>
            <person name="Zeng Q."/>
            <person name="Gargeya S."/>
            <person name="Fitzgerald M."/>
            <person name="Abouelleil A."/>
            <person name="Alvarado L."/>
            <person name="Berlin A.M."/>
            <person name="Chapman S.B."/>
            <person name="Dewar J."/>
            <person name="Goldberg J."/>
            <person name="Griggs A."/>
            <person name="Gujja S."/>
            <person name="Hansen M."/>
            <person name="Howarth C."/>
            <person name="Imamovic A."/>
            <person name="Larimer J."/>
            <person name="McCowan C."/>
            <person name="Murphy C."/>
            <person name="Pearson M."/>
            <person name="Priest M."/>
            <person name="Roberts A."/>
            <person name="Saif S."/>
            <person name="Shea T."/>
            <person name="Sykes S."/>
            <person name="Wortman J."/>
            <person name="Nusbaum C."/>
            <person name="Birren B."/>
        </authorList>
    </citation>
    <scope>NUCLEOTIDE SEQUENCE [LARGE SCALE GENOMIC DNA]</scope>
    <source>
        <strain evidence="1 2">CIP 110305</strain>
    </source>
</reference>
<protein>
    <submittedName>
        <fullName evidence="1">Uncharacterized protein</fullName>
    </submittedName>
</protein>